<feature type="non-terminal residue" evidence="1">
    <location>
        <position position="1"/>
    </location>
</feature>
<gene>
    <name evidence="1" type="ORF">AVDCRST_MAG18-3364</name>
</gene>
<feature type="non-terminal residue" evidence="1">
    <location>
        <position position="73"/>
    </location>
</feature>
<name>A0A6J4VM96_9BACT</name>
<dbReference type="EMBL" id="CADCWN010000249">
    <property type="protein sequence ID" value="CAA9582481.1"/>
    <property type="molecule type" value="Genomic_DNA"/>
</dbReference>
<organism evidence="1">
    <name type="scientific">uncultured Thermomicrobiales bacterium</name>
    <dbReference type="NCBI Taxonomy" id="1645740"/>
    <lineage>
        <taxon>Bacteria</taxon>
        <taxon>Pseudomonadati</taxon>
        <taxon>Thermomicrobiota</taxon>
        <taxon>Thermomicrobia</taxon>
        <taxon>Thermomicrobiales</taxon>
        <taxon>environmental samples</taxon>
    </lineage>
</organism>
<dbReference type="AlphaFoldDB" id="A0A6J4VM96"/>
<protein>
    <submittedName>
        <fullName evidence="1">Uncharacterized protein</fullName>
    </submittedName>
</protein>
<proteinExistence type="predicted"/>
<reference evidence="1" key="1">
    <citation type="submission" date="2020-02" db="EMBL/GenBank/DDBJ databases">
        <authorList>
            <person name="Meier V. D."/>
        </authorList>
    </citation>
    <scope>NUCLEOTIDE SEQUENCE</scope>
    <source>
        <strain evidence="1">AVDCRST_MAG18</strain>
    </source>
</reference>
<evidence type="ECO:0000313" key="1">
    <source>
        <dbReference type="EMBL" id="CAA9582481.1"/>
    </source>
</evidence>
<accession>A0A6J4VM96</accession>
<sequence length="73" mass="7771">WGKRRATELASWRISARSTPGRSTIARLRGCSRRSLAGRPSLLRSGVGASPAVSQDVPSVAERVARLEVLATA</sequence>